<dbReference type="RefSeq" id="WP_345134290.1">
    <property type="nucleotide sequence ID" value="NZ_BAABAT010000027.1"/>
</dbReference>
<dbReference type="Proteomes" id="UP001500620">
    <property type="component" value="Unassembled WGS sequence"/>
</dbReference>
<evidence type="ECO:0000313" key="1">
    <source>
        <dbReference type="EMBL" id="GAA4257297.1"/>
    </source>
</evidence>
<reference evidence="2" key="1">
    <citation type="journal article" date="2019" name="Int. J. Syst. Evol. Microbiol.">
        <title>The Global Catalogue of Microorganisms (GCM) 10K type strain sequencing project: providing services to taxonomists for standard genome sequencing and annotation.</title>
        <authorList>
            <consortium name="The Broad Institute Genomics Platform"/>
            <consortium name="The Broad Institute Genome Sequencing Center for Infectious Disease"/>
            <person name="Wu L."/>
            <person name="Ma J."/>
        </authorList>
    </citation>
    <scope>NUCLEOTIDE SEQUENCE [LARGE SCALE GENOMIC DNA]</scope>
    <source>
        <strain evidence="2">JCM 17441</strain>
    </source>
</reference>
<evidence type="ECO:0000313" key="2">
    <source>
        <dbReference type="Proteomes" id="UP001500620"/>
    </source>
</evidence>
<sequence>MRPGADLLESVRALMGEALYAYRDSPRAANWLREHLERVDGPLRLAVTGPEGAGKSTLVNVLVGEDVAPVRAGLSGLGGRPLVWYQDGPAPRVTVYPTQGPAHELTAARSGDGLRLDPGGPPPPDAAEVVVELPVRALRHAQLADTPPVRLGRSAPDDVALARRVLRDADAVLYLTRHVDDAAQRFLRLSRQGAVAAAAPVAVLTVLSRADEVTGGGIGALVEAKQIARRHRRDPATGPLSHHVVAVSPRLARAAATLTAPEHAALAAIAALPRADLEPHLLSADRFIAPEFPAPVDPAARRALLDRLGVPGVRLCVTLVRTGEATRERLSASLSRRGGLTDLRESVRELFLDRRGALKARSALVALEFMLRAEPLPGAEYLLAELERIVAGAHEFRELRLLAALRAGRVSLPAPLSAEARRLAGADGTTPAARLAVPDDQPAEDLWPAAQEALRRWRPAAEDVALTEAQRRAAAVVVRSCEGLLDAASRPNGW</sequence>
<dbReference type="EMBL" id="BAABAT010000027">
    <property type="protein sequence ID" value="GAA4257297.1"/>
    <property type="molecule type" value="Genomic_DNA"/>
</dbReference>
<gene>
    <name evidence="1" type="ORF">GCM10022255_073520</name>
</gene>
<comment type="caution">
    <text evidence="1">The sequence shown here is derived from an EMBL/GenBank/DDBJ whole genome shotgun (WGS) entry which is preliminary data.</text>
</comment>
<dbReference type="SUPFAM" id="SSF52540">
    <property type="entry name" value="P-loop containing nucleoside triphosphate hydrolases"/>
    <property type="match status" value="1"/>
</dbReference>
<keyword evidence="2" id="KW-1185">Reference proteome</keyword>
<dbReference type="Gene3D" id="3.40.50.300">
    <property type="entry name" value="P-loop containing nucleotide triphosphate hydrolases"/>
    <property type="match status" value="1"/>
</dbReference>
<dbReference type="InterPro" id="IPR027417">
    <property type="entry name" value="P-loop_NTPase"/>
</dbReference>
<protein>
    <submittedName>
        <fullName evidence="1">50S ribosome-binding GTPase</fullName>
    </submittedName>
</protein>
<organism evidence="1 2">
    <name type="scientific">Dactylosporangium darangshiense</name>
    <dbReference type="NCBI Taxonomy" id="579108"/>
    <lineage>
        <taxon>Bacteria</taxon>
        <taxon>Bacillati</taxon>
        <taxon>Actinomycetota</taxon>
        <taxon>Actinomycetes</taxon>
        <taxon>Micromonosporales</taxon>
        <taxon>Micromonosporaceae</taxon>
        <taxon>Dactylosporangium</taxon>
    </lineage>
</organism>
<proteinExistence type="predicted"/>
<accession>A0ABP8DJ30</accession>
<name>A0ABP8DJ30_9ACTN</name>